<reference evidence="2 3" key="1">
    <citation type="submission" date="2018-11" db="EMBL/GenBank/DDBJ databases">
        <title>Genome sequence of Saitozyma podzolica DSM 27192.</title>
        <authorList>
            <person name="Aliyu H."/>
            <person name="Gorte O."/>
            <person name="Ochsenreither K."/>
        </authorList>
    </citation>
    <scope>NUCLEOTIDE SEQUENCE [LARGE SCALE GENOMIC DNA]</scope>
    <source>
        <strain evidence="2 3">DSM 27192</strain>
    </source>
</reference>
<feature type="compositionally biased region" description="Low complexity" evidence="1">
    <location>
        <begin position="1"/>
        <end position="18"/>
    </location>
</feature>
<comment type="caution">
    <text evidence="2">The sequence shown here is derived from an EMBL/GenBank/DDBJ whole genome shotgun (WGS) entry which is preliminary data.</text>
</comment>
<dbReference type="OrthoDB" id="10554238at2759"/>
<gene>
    <name evidence="2" type="ORF">EHS25_009245</name>
</gene>
<keyword evidence="3" id="KW-1185">Reference proteome</keyword>
<dbReference type="EMBL" id="RSCD01000007">
    <property type="protein sequence ID" value="RSH91875.1"/>
    <property type="molecule type" value="Genomic_DNA"/>
</dbReference>
<proteinExistence type="predicted"/>
<evidence type="ECO:0000313" key="2">
    <source>
        <dbReference type="EMBL" id="RSH91875.1"/>
    </source>
</evidence>
<evidence type="ECO:0000313" key="3">
    <source>
        <dbReference type="Proteomes" id="UP000279259"/>
    </source>
</evidence>
<feature type="region of interest" description="Disordered" evidence="1">
    <location>
        <begin position="1"/>
        <end position="152"/>
    </location>
</feature>
<protein>
    <submittedName>
        <fullName evidence="2">Uncharacterized protein</fullName>
    </submittedName>
</protein>
<dbReference type="AlphaFoldDB" id="A0A427YL98"/>
<name>A0A427YL98_9TREE</name>
<evidence type="ECO:0000256" key="1">
    <source>
        <dbReference type="SAM" id="MobiDB-lite"/>
    </source>
</evidence>
<feature type="compositionally biased region" description="Low complexity" evidence="1">
    <location>
        <begin position="141"/>
        <end position="152"/>
    </location>
</feature>
<sequence length="152" mass="15822">MRSIRSGASASGSGSGSAPRKLRKKLVVEGDWDMLRPSEYEGVGVPRNEQVEGPAQNTAQARKRPSPLLDGDGFGTGLTGHDAGVTFGRTRHNRTEGSGETAVGSELDLAKVEMDEGKGVGGWPNGIDGMEAGDRESKRATGTTGLTLLGEL</sequence>
<dbReference type="Proteomes" id="UP000279259">
    <property type="component" value="Unassembled WGS sequence"/>
</dbReference>
<organism evidence="2 3">
    <name type="scientific">Saitozyma podzolica</name>
    <dbReference type="NCBI Taxonomy" id="1890683"/>
    <lineage>
        <taxon>Eukaryota</taxon>
        <taxon>Fungi</taxon>
        <taxon>Dikarya</taxon>
        <taxon>Basidiomycota</taxon>
        <taxon>Agaricomycotina</taxon>
        <taxon>Tremellomycetes</taxon>
        <taxon>Tremellales</taxon>
        <taxon>Trimorphomycetaceae</taxon>
        <taxon>Saitozyma</taxon>
    </lineage>
</organism>
<accession>A0A427YL98</accession>
<feature type="compositionally biased region" description="Basic and acidic residues" evidence="1">
    <location>
        <begin position="108"/>
        <end position="118"/>
    </location>
</feature>